<dbReference type="AlphaFoldDB" id="A0A1X0P656"/>
<dbReference type="GeneID" id="39981655"/>
<dbReference type="FunFam" id="3.10.50.40:FF:000053">
    <property type="entry name" value="Peptidylprolyl isomerase"/>
    <property type="match status" value="1"/>
</dbReference>
<protein>
    <recommendedName>
        <fullName evidence="2 7">peptidylprolyl isomerase</fullName>
        <ecNumber evidence="2 7">5.2.1.8</ecNumber>
    </recommendedName>
</protein>
<keyword evidence="8" id="KW-0175">Coiled coil</keyword>
<dbReference type="PROSITE" id="PS50059">
    <property type="entry name" value="FKBP_PPIASE"/>
    <property type="match status" value="1"/>
</dbReference>
<evidence type="ECO:0000259" key="9">
    <source>
        <dbReference type="PROSITE" id="PS50059"/>
    </source>
</evidence>
<evidence type="ECO:0000256" key="6">
    <source>
        <dbReference type="ARBA" id="ARBA00023235"/>
    </source>
</evidence>
<dbReference type="Gene3D" id="3.10.50.40">
    <property type="match status" value="2"/>
</dbReference>
<name>A0A1X0P656_9TRYP</name>
<dbReference type="InterPro" id="IPR019734">
    <property type="entry name" value="TPR_rpt"/>
</dbReference>
<dbReference type="STRING" id="67003.A0A1X0P656"/>
<evidence type="ECO:0000256" key="4">
    <source>
        <dbReference type="ARBA" id="ARBA00022803"/>
    </source>
</evidence>
<evidence type="ECO:0000256" key="3">
    <source>
        <dbReference type="ARBA" id="ARBA00022737"/>
    </source>
</evidence>
<keyword evidence="4" id="KW-0802">TPR repeat</keyword>
<feature type="domain" description="PPIase FKBP-type" evidence="9">
    <location>
        <begin position="52"/>
        <end position="141"/>
    </location>
</feature>
<dbReference type="SUPFAM" id="SSF54534">
    <property type="entry name" value="FKBP-like"/>
    <property type="match status" value="2"/>
</dbReference>
<feature type="coiled-coil region" evidence="8">
    <location>
        <begin position="346"/>
        <end position="409"/>
    </location>
</feature>
<dbReference type="RefSeq" id="XP_028886421.1">
    <property type="nucleotide sequence ID" value="XM_029021875.1"/>
</dbReference>
<sequence length="420" mass="47349">MSSAESSVSSVDSQPVREVEYPVGVETEVPDTNGGLFKTVLVAGSGTRPVKGAEVKVHYVGTLESDGSKFDSSRDRGDYFVFTLGRGQVIKGWDKGIATMRIGEKAVLKCKPEYGYGASGSPPKIPANATLLFEVELFDWTRDEDISEEKDKSIMKSITVEGVDYEKPGYESTVKIDLRVYSGTQAEGKLLCERLGWELVVGDTELPPQLEKCLSTMRKQEVASFCIASRLVRDSCEPFGIHAGDQLTYIVELHELTTVKTWLFKDQARLDECERRRLEGNTAFRDGRLDVAERKYRRALEFVEYDSGFDEATQTGARAARVLLWGNLAQVLLNKRQFKECVEYCNKTLEAERDNVKALYRRAKANTALGEWDDAKRDLEHILTLNAENTDAKVLLQHVREQCKAYEEKQRAIYKKMFVS</sequence>
<evidence type="ECO:0000256" key="1">
    <source>
        <dbReference type="ARBA" id="ARBA00000971"/>
    </source>
</evidence>
<dbReference type="InterPro" id="IPR001179">
    <property type="entry name" value="PPIase_FKBP_dom"/>
</dbReference>
<proteinExistence type="predicted"/>
<dbReference type="VEuPathDB" id="TriTrypDB:TM35_000031080"/>
<keyword evidence="11" id="KW-1185">Reference proteome</keyword>
<comment type="catalytic activity">
    <reaction evidence="1 7">
        <text>[protein]-peptidylproline (omega=180) = [protein]-peptidylproline (omega=0)</text>
        <dbReference type="Rhea" id="RHEA:16237"/>
        <dbReference type="Rhea" id="RHEA-COMP:10747"/>
        <dbReference type="Rhea" id="RHEA-COMP:10748"/>
        <dbReference type="ChEBI" id="CHEBI:83833"/>
        <dbReference type="ChEBI" id="CHEBI:83834"/>
        <dbReference type="EC" id="5.2.1.8"/>
    </reaction>
</comment>
<gene>
    <name evidence="10" type="ORF">TM35_000031080</name>
</gene>
<keyword evidence="3" id="KW-0677">Repeat</keyword>
<dbReference type="Gene3D" id="1.25.40.10">
    <property type="entry name" value="Tetratricopeptide repeat domain"/>
    <property type="match status" value="1"/>
</dbReference>
<evidence type="ECO:0000313" key="10">
    <source>
        <dbReference type="EMBL" id="ORC92355.1"/>
    </source>
</evidence>
<reference evidence="10 11" key="1">
    <citation type="submission" date="2017-03" db="EMBL/GenBank/DDBJ databases">
        <title>An alternative strategy for trypanosome survival in the mammalian bloodstream revealed through genome and transcriptome analysis of the ubiquitous bovine parasite Trypanosoma (Megatrypanum) theileri.</title>
        <authorList>
            <person name="Kelly S."/>
            <person name="Ivens A."/>
            <person name="Mott A."/>
            <person name="O'Neill E."/>
            <person name="Emms D."/>
            <person name="Macleod O."/>
            <person name="Voorheis P."/>
            <person name="Matthews J."/>
            <person name="Matthews K."/>
            <person name="Carrington M."/>
        </authorList>
    </citation>
    <scope>NUCLEOTIDE SEQUENCE [LARGE SCALE GENOMIC DNA]</scope>
    <source>
        <strain evidence="10">Edinburgh</strain>
    </source>
</reference>
<organism evidence="10 11">
    <name type="scientific">Trypanosoma theileri</name>
    <dbReference type="NCBI Taxonomy" id="67003"/>
    <lineage>
        <taxon>Eukaryota</taxon>
        <taxon>Discoba</taxon>
        <taxon>Euglenozoa</taxon>
        <taxon>Kinetoplastea</taxon>
        <taxon>Metakinetoplastina</taxon>
        <taxon>Trypanosomatida</taxon>
        <taxon>Trypanosomatidae</taxon>
        <taxon>Trypanosoma</taxon>
    </lineage>
</organism>
<evidence type="ECO:0000313" key="11">
    <source>
        <dbReference type="Proteomes" id="UP000192257"/>
    </source>
</evidence>
<dbReference type="Proteomes" id="UP000192257">
    <property type="component" value="Unassembled WGS sequence"/>
</dbReference>
<dbReference type="InterPro" id="IPR011990">
    <property type="entry name" value="TPR-like_helical_dom_sf"/>
</dbReference>
<dbReference type="Pfam" id="PF00254">
    <property type="entry name" value="FKBP_C"/>
    <property type="match status" value="1"/>
</dbReference>
<comment type="caution">
    <text evidence="10">The sequence shown here is derived from an EMBL/GenBank/DDBJ whole genome shotgun (WGS) entry which is preliminary data.</text>
</comment>
<dbReference type="InterPro" id="IPR050754">
    <property type="entry name" value="FKBP4/5/8-like"/>
</dbReference>
<dbReference type="PANTHER" id="PTHR46512:SF9">
    <property type="entry name" value="PEPTIDYLPROLYL ISOMERASE"/>
    <property type="match status" value="1"/>
</dbReference>
<dbReference type="EC" id="5.2.1.8" evidence="2 7"/>
<evidence type="ECO:0000256" key="2">
    <source>
        <dbReference type="ARBA" id="ARBA00013194"/>
    </source>
</evidence>
<evidence type="ECO:0000256" key="8">
    <source>
        <dbReference type="SAM" id="Coils"/>
    </source>
</evidence>
<dbReference type="EMBL" id="NBCO01000003">
    <property type="protein sequence ID" value="ORC92355.1"/>
    <property type="molecule type" value="Genomic_DNA"/>
</dbReference>
<dbReference type="GO" id="GO:0003755">
    <property type="term" value="F:peptidyl-prolyl cis-trans isomerase activity"/>
    <property type="evidence" value="ECO:0007669"/>
    <property type="project" value="UniProtKB-KW"/>
</dbReference>
<evidence type="ECO:0000256" key="5">
    <source>
        <dbReference type="ARBA" id="ARBA00023110"/>
    </source>
</evidence>
<evidence type="ECO:0000256" key="7">
    <source>
        <dbReference type="PROSITE-ProRule" id="PRU00277"/>
    </source>
</evidence>
<dbReference type="OrthoDB" id="1902587at2759"/>
<dbReference type="SUPFAM" id="SSF48452">
    <property type="entry name" value="TPR-like"/>
    <property type="match status" value="1"/>
</dbReference>
<accession>A0A1X0P656</accession>
<dbReference type="PANTHER" id="PTHR46512">
    <property type="entry name" value="PEPTIDYLPROLYL ISOMERASE"/>
    <property type="match status" value="1"/>
</dbReference>
<dbReference type="InterPro" id="IPR046357">
    <property type="entry name" value="PPIase_dom_sf"/>
</dbReference>
<keyword evidence="6 7" id="KW-0413">Isomerase</keyword>
<keyword evidence="5 7" id="KW-0697">Rotamase</keyword>
<dbReference type="SMART" id="SM00028">
    <property type="entry name" value="TPR"/>
    <property type="match status" value="3"/>
</dbReference>